<accession>A0A7U6QZ18</accession>
<name>A0A7U6QZ18_9FUSO</name>
<dbReference type="EMBL" id="AP019829">
    <property type="protein sequence ID" value="BBM42823.1"/>
    <property type="molecule type" value="Genomic_DNA"/>
</dbReference>
<sequence>MEKELESETLTLFENENIEKTEAIKVKNTLFTILNGERVDLEIEEIFDSNRFYEIKAVTFSADESFLNKYLTPFKSVDLVIGIKDIDVQVRGRKALENETKNLIESQKAIIKKKQIRFF</sequence>
<evidence type="ECO:0000313" key="1">
    <source>
        <dbReference type="EMBL" id="BBM42823.1"/>
    </source>
</evidence>
<reference evidence="1 2" key="1">
    <citation type="submission" date="2019-07" db="EMBL/GenBank/DDBJ databases">
        <title>Complete Genome Sequence of Leptotrichia wadei Strain JCM16777.</title>
        <authorList>
            <person name="Watanabe S."/>
            <person name="Cui L."/>
        </authorList>
    </citation>
    <scope>NUCLEOTIDE SEQUENCE [LARGE SCALE GENOMIC DNA]</scope>
    <source>
        <strain evidence="1 2">JCM16777</strain>
    </source>
</reference>
<dbReference type="GeneID" id="84804404"/>
<proteinExistence type="predicted"/>
<dbReference type="RefSeq" id="WP_018498003.1">
    <property type="nucleotide sequence ID" value="NZ_AP019829.2"/>
</dbReference>
<dbReference type="KEGG" id="lwd:JCM16777_1073"/>
<organism evidence="1 2">
    <name type="scientific">Leptotrichia wadei</name>
    <dbReference type="NCBI Taxonomy" id="157687"/>
    <lineage>
        <taxon>Bacteria</taxon>
        <taxon>Fusobacteriati</taxon>
        <taxon>Fusobacteriota</taxon>
        <taxon>Fusobacteriia</taxon>
        <taxon>Fusobacteriales</taxon>
        <taxon>Leptotrichiaceae</taxon>
        <taxon>Leptotrichia</taxon>
    </lineage>
</organism>
<dbReference type="Proteomes" id="UP000321943">
    <property type="component" value="Chromosome"/>
</dbReference>
<dbReference type="AlphaFoldDB" id="A0A7U6QZ18"/>
<evidence type="ECO:0000313" key="2">
    <source>
        <dbReference type="Proteomes" id="UP000321943"/>
    </source>
</evidence>
<protein>
    <submittedName>
        <fullName evidence="1">Uncharacterized protein</fullName>
    </submittedName>
</protein>
<gene>
    <name evidence="1" type="ORF">JCM16777_1073</name>
</gene>